<dbReference type="EMBL" id="CP104067">
    <property type="protein sequence ID" value="WAH44535.1"/>
    <property type="molecule type" value="Genomic_DNA"/>
</dbReference>
<evidence type="ECO:0000313" key="7">
    <source>
        <dbReference type="EMBL" id="WAH44535.1"/>
    </source>
</evidence>
<dbReference type="GO" id="GO:0004497">
    <property type="term" value="F:monooxygenase activity"/>
    <property type="evidence" value="ECO:0007669"/>
    <property type="project" value="UniProtKB-KW"/>
</dbReference>
<dbReference type="Pfam" id="PF01494">
    <property type="entry name" value="FAD_binding_3"/>
    <property type="match status" value="1"/>
</dbReference>
<dbReference type="PANTHER" id="PTHR13789:SF318">
    <property type="entry name" value="GERANYLGERANYL DIPHOSPHATE REDUCTASE"/>
    <property type="match status" value="1"/>
</dbReference>
<keyword evidence="2" id="KW-0285">Flavoprotein</keyword>
<keyword evidence="3" id="KW-0274">FAD</keyword>
<evidence type="ECO:0000256" key="1">
    <source>
        <dbReference type="ARBA" id="ARBA00001974"/>
    </source>
</evidence>
<name>A0ABY6ZNI0_9BACL</name>
<evidence type="ECO:0000259" key="6">
    <source>
        <dbReference type="Pfam" id="PF01494"/>
    </source>
</evidence>
<gene>
    <name evidence="7" type="ORF">NZD89_07200</name>
</gene>
<organism evidence="7 8">
    <name type="scientific">Alicyclobacillus fastidiosus</name>
    <dbReference type="NCBI Taxonomy" id="392011"/>
    <lineage>
        <taxon>Bacteria</taxon>
        <taxon>Bacillati</taxon>
        <taxon>Bacillota</taxon>
        <taxon>Bacilli</taxon>
        <taxon>Bacillales</taxon>
        <taxon>Alicyclobacillaceae</taxon>
        <taxon>Alicyclobacillus</taxon>
    </lineage>
</organism>
<accession>A0ABY6ZNI0</accession>
<dbReference type="InterPro" id="IPR050493">
    <property type="entry name" value="FAD-dep_Monooxygenase_BioMet"/>
</dbReference>
<evidence type="ECO:0000313" key="8">
    <source>
        <dbReference type="Proteomes" id="UP001164761"/>
    </source>
</evidence>
<keyword evidence="5 7" id="KW-0503">Monooxygenase</keyword>
<keyword evidence="4" id="KW-0560">Oxidoreductase</keyword>
<dbReference type="PANTHER" id="PTHR13789">
    <property type="entry name" value="MONOOXYGENASE"/>
    <property type="match status" value="1"/>
</dbReference>
<sequence length="396" mass="44069">MDVANQVSFLVIGGGIGGLTAALSIAKCGKSVHVLEQAPQFGEIGAGLQLAPNAMRVLSKLGLEDVIRECAVFPKRLVLMDAMRGGELSSLDLGEKFRTRYGQPYAVMHRSDLHAILLEACRDSEQVTLLTDKRVTDVENLEDCVRVTCADGSVYEAMAAVGADGLWSTTRQLFSDDQPICSQYVAYRGTIPTEEILQYARLDDVVMWIGPNLHFVQYPVRRKELFNQVAVFKSTRYRVDSDDWGTPEELDAVFDQCFPAVANAAKYMQRHRRWPMYDREPLDNWTSGRLTLLGDAAHPMLQYIAQGACQAIEDGACLALQISRCGEDIDAALAAYQAERTVRTARVQRTARLFGDIIHTEDEATRILRNAFMQKRTADDFGAVDWLYAPGVPVHQ</sequence>
<dbReference type="SUPFAM" id="SSF51905">
    <property type="entry name" value="FAD/NAD(P)-binding domain"/>
    <property type="match status" value="1"/>
</dbReference>
<feature type="domain" description="FAD-binding" evidence="6">
    <location>
        <begin position="8"/>
        <end position="349"/>
    </location>
</feature>
<evidence type="ECO:0000256" key="5">
    <source>
        <dbReference type="ARBA" id="ARBA00023033"/>
    </source>
</evidence>
<proteinExistence type="predicted"/>
<dbReference type="InterPro" id="IPR002938">
    <property type="entry name" value="FAD-bd"/>
</dbReference>
<reference evidence="7" key="1">
    <citation type="submission" date="2022-08" db="EMBL/GenBank/DDBJ databases">
        <title>Alicyclobacillus fastidiosus DSM 17978, complete genome.</title>
        <authorList>
            <person name="Wang Q."/>
            <person name="Cai R."/>
            <person name="Wang Z."/>
        </authorList>
    </citation>
    <scope>NUCLEOTIDE SEQUENCE</scope>
    <source>
        <strain evidence="7">DSM 17978</strain>
    </source>
</reference>
<evidence type="ECO:0000256" key="2">
    <source>
        <dbReference type="ARBA" id="ARBA00022630"/>
    </source>
</evidence>
<dbReference type="PRINTS" id="PR00420">
    <property type="entry name" value="RNGMNOXGNASE"/>
</dbReference>
<evidence type="ECO:0000256" key="3">
    <source>
        <dbReference type="ARBA" id="ARBA00022827"/>
    </source>
</evidence>
<dbReference type="InterPro" id="IPR036188">
    <property type="entry name" value="FAD/NAD-bd_sf"/>
</dbReference>
<keyword evidence="8" id="KW-1185">Reference proteome</keyword>
<dbReference type="Gene3D" id="3.50.50.60">
    <property type="entry name" value="FAD/NAD(P)-binding domain"/>
    <property type="match status" value="1"/>
</dbReference>
<comment type="cofactor">
    <cofactor evidence="1">
        <name>FAD</name>
        <dbReference type="ChEBI" id="CHEBI:57692"/>
    </cofactor>
</comment>
<protein>
    <submittedName>
        <fullName evidence="7">FAD-dependent monooxygenase</fullName>
    </submittedName>
</protein>
<dbReference type="SUPFAM" id="SSF54373">
    <property type="entry name" value="FAD-linked reductases, C-terminal domain"/>
    <property type="match status" value="1"/>
</dbReference>
<dbReference type="Proteomes" id="UP001164761">
    <property type="component" value="Chromosome"/>
</dbReference>
<evidence type="ECO:0000256" key="4">
    <source>
        <dbReference type="ARBA" id="ARBA00023002"/>
    </source>
</evidence>